<keyword evidence="9" id="KW-0443">Lipid metabolism</keyword>
<dbReference type="GO" id="GO:0008915">
    <property type="term" value="F:lipid-A-disaccharide synthase activity"/>
    <property type="evidence" value="ECO:0007669"/>
    <property type="project" value="UniProtKB-UniRule"/>
</dbReference>
<dbReference type="InterPro" id="IPR003835">
    <property type="entry name" value="Glyco_trans_19"/>
</dbReference>
<dbReference type="EMBL" id="VIKR01000002">
    <property type="protein sequence ID" value="TQV75410.1"/>
    <property type="molecule type" value="Genomic_DNA"/>
</dbReference>
<dbReference type="Gene3D" id="3.40.50.2000">
    <property type="entry name" value="Glycogen Phosphorylase B"/>
    <property type="match status" value="1"/>
</dbReference>
<dbReference type="PANTHER" id="PTHR30372">
    <property type="entry name" value="LIPID-A-DISACCHARIDE SYNTHASE"/>
    <property type="match status" value="1"/>
</dbReference>
<reference evidence="12 13" key="1">
    <citation type="submission" date="2019-06" db="EMBL/GenBank/DDBJ databases">
        <title>Draft genome of Aliikangiella marina GYP-15.</title>
        <authorList>
            <person name="Wang G."/>
        </authorList>
    </citation>
    <scope>NUCLEOTIDE SEQUENCE [LARGE SCALE GENOMIC DNA]</scope>
    <source>
        <strain evidence="12 13">GYP-15</strain>
    </source>
</reference>
<keyword evidence="5" id="KW-0444">Lipid biosynthesis</keyword>
<dbReference type="Proteomes" id="UP000317839">
    <property type="component" value="Unassembled WGS sequence"/>
</dbReference>
<keyword evidence="7 12" id="KW-0328">Glycosyltransferase</keyword>
<evidence type="ECO:0000256" key="9">
    <source>
        <dbReference type="ARBA" id="ARBA00023098"/>
    </source>
</evidence>
<dbReference type="EC" id="2.4.1.182" evidence="3 11"/>
<gene>
    <name evidence="12" type="ORF">FLL45_10800</name>
</gene>
<keyword evidence="13" id="KW-1185">Reference proteome</keyword>
<dbReference type="RefSeq" id="WP_142942024.1">
    <property type="nucleotide sequence ID" value="NZ_VIKR01000002.1"/>
</dbReference>
<evidence type="ECO:0000256" key="10">
    <source>
        <dbReference type="ARBA" id="ARBA00048975"/>
    </source>
</evidence>
<comment type="caution">
    <text evidence="12">The sequence shown here is derived from an EMBL/GenBank/DDBJ whole genome shotgun (WGS) entry which is preliminary data.</text>
</comment>
<evidence type="ECO:0000313" key="13">
    <source>
        <dbReference type="Proteomes" id="UP000317839"/>
    </source>
</evidence>
<protein>
    <recommendedName>
        <fullName evidence="4 11">Lipid-A-disaccharide synthase</fullName>
        <ecNumber evidence="3 11">2.4.1.182</ecNumber>
    </recommendedName>
</protein>
<evidence type="ECO:0000256" key="6">
    <source>
        <dbReference type="ARBA" id="ARBA00022556"/>
    </source>
</evidence>
<dbReference type="OrthoDB" id="9801642at2"/>
<comment type="similarity">
    <text evidence="2">Belongs to the LpxB family.</text>
</comment>
<evidence type="ECO:0000256" key="8">
    <source>
        <dbReference type="ARBA" id="ARBA00022679"/>
    </source>
</evidence>
<evidence type="ECO:0000313" key="12">
    <source>
        <dbReference type="EMBL" id="TQV75410.1"/>
    </source>
</evidence>
<proteinExistence type="inferred from homology"/>
<evidence type="ECO:0000256" key="2">
    <source>
        <dbReference type="ARBA" id="ARBA00007868"/>
    </source>
</evidence>
<comment type="catalytic activity">
    <reaction evidence="10">
        <text>a lipid X + a UDP-2-N,3-O-bis[(3R)-3-hydroxyacyl]-alpha-D-glucosamine = a lipid A disaccharide + UDP + H(+)</text>
        <dbReference type="Rhea" id="RHEA:67828"/>
        <dbReference type="ChEBI" id="CHEBI:15378"/>
        <dbReference type="ChEBI" id="CHEBI:58223"/>
        <dbReference type="ChEBI" id="CHEBI:137748"/>
        <dbReference type="ChEBI" id="CHEBI:176338"/>
        <dbReference type="ChEBI" id="CHEBI:176343"/>
        <dbReference type="EC" id="2.4.1.182"/>
    </reaction>
</comment>
<evidence type="ECO:0000256" key="3">
    <source>
        <dbReference type="ARBA" id="ARBA00012687"/>
    </source>
</evidence>
<dbReference type="Pfam" id="PF02684">
    <property type="entry name" value="LpxB"/>
    <property type="match status" value="1"/>
</dbReference>
<organism evidence="12 13">
    <name type="scientific">Aliikangiella marina</name>
    <dbReference type="NCBI Taxonomy" id="1712262"/>
    <lineage>
        <taxon>Bacteria</taxon>
        <taxon>Pseudomonadati</taxon>
        <taxon>Pseudomonadota</taxon>
        <taxon>Gammaproteobacteria</taxon>
        <taxon>Oceanospirillales</taxon>
        <taxon>Pleioneaceae</taxon>
        <taxon>Aliikangiella</taxon>
    </lineage>
</organism>
<accession>A0A545TDX8</accession>
<evidence type="ECO:0000256" key="5">
    <source>
        <dbReference type="ARBA" id="ARBA00022516"/>
    </source>
</evidence>
<dbReference type="GO" id="GO:0016020">
    <property type="term" value="C:membrane"/>
    <property type="evidence" value="ECO:0007669"/>
    <property type="project" value="GOC"/>
</dbReference>
<dbReference type="NCBIfam" id="TIGR00215">
    <property type="entry name" value="lpxB"/>
    <property type="match status" value="1"/>
</dbReference>
<dbReference type="AlphaFoldDB" id="A0A545TDX8"/>
<keyword evidence="6" id="KW-0441">Lipid A biosynthesis</keyword>
<dbReference type="GO" id="GO:0005543">
    <property type="term" value="F:phospholipid binding"/>
    <property type="evidence" value="ECO:0007669"/>
    <property type="project" value="TreeGrafter"/>
</dbReference>
<evidence type="ECO:0000256" key="4">
    <source>
        <dbReference type="ARBA" id="ARBA00020902"/>
    </source>
</evidence>
<comment type="function">
    <text evidence="1">Condensation of UDP-2,3-diacylglucosamine and 2,3-diacylglucosamine-1-phosphate to form lipid A disaccharide, a precursor of lipid A, a phosphorylated glycolipid that anchors the lipopolysaccharide to the outer membrane of the cell.</text>
</comment>
<evidence type="ECO:0000256" key="7">
    <source>
        <dbReference type="ARBA" id="ARBA00022676"/>
    </source>
</evidence>
<keyword evidence="8 12" id="KW-0808">Transferase</keyword>
<dbReference type="GO" id="GO:0009245">
    <property type="term" value="P:lipid A biosynthetic process"/>
    <property type="evidence" value="ECO:0007669"/>
    <property type="project" value="UniProtKB-UniRule"/>
</dbReference>
<evidence type="ECO:0000256" key="1">
    <source>
        <dbReference type="ARBA" id="ARBA00002056"/>
    </source>
</evidence>
<name>A0A545TDX8_9GAMM</name>
<dbReference type="PANTHER" id="PTHR30372:SF4">
    <property type="entry name" value="LIPID-A-DISACCHARIDE SYNTHASE, MITOCHONDRIAL-RELATED"/>
    <property type="match status" value="1"/>
</dbReference>
<dbReference type="SUPFAM" id="SSF53756">
    <property type="entry name" value="UDP-Glycosyltransferase/glycogen phosphorylase"/>
    <property type="match status" value="1"/>
</dbReference>
<evidence type="ECO:0000256" key="11">
    <source>
        <dbReference type="NCBIfam" id="TIGR00215"/>
    </source>
</evidence>
<sequence>MTQSVLISAGEASGDLHAANLVRELKKINSDLNITAMGGDNLREAGADVIIDCAELAVVGLVEVLINYRKIKKALDHLADIVRTQKPDLLILVDYQEFNMKLAQVAKESGVKVLFYIGPQVWAWRPKRVHKIRERVDMMAVLFPFEVAFYENANVPVKFVGNPLVDEVYPTKDKPELLREYQLSSDKKTIGLFPGSRRSEIKKVLPIQLKTAKYLTEQRNDLQFVLGVASTLDINELKSQCVGYEALNIQFIQDRPYNIMSTCDAIITASGTATLEIGLMGIPFTITYRISPISYAIFKRMISVENVGLVNIVAEKRIINEFIQDKAQPKQIGQEIMRILDDEAYRNDMINQLSEVRAKLGAEGGSKNVASLAANMLASNNR</sequence>